<dbReference type="AlphaFoldDB" id="A0ABD3N7I0"/>
<dbReference type="Proteomes" id="UP001530293">
    <property type="component" value="Unassembled WGS sequence"/>
</dbReference>
<reference evidence="2 3" key="1">
    <citation type="submission" date="2024-10" db="EMBL/GenBank/DDBJ databases">
        <title>Updated reference genomes for cyclostephanoid diatoms.</title>
        <authorList>
            <person name="Roberts W.R."/>
            <person name="Alverson A.J."/>
        </authorList>
    </citation>
    <scope>NUCLEOTIDE SEQUENCE [LARGE SCALE GENOMIC DNA]</scope>
    <source>
        <strain evidence="2 3">AJA232-27</strain>
    </source>
</reference>
<sequence>MAQPVMFMMCEENNMLNRDEPKKPKRSRATIDNSSLDSSCLMRPTPKARKRLSLQPRRVQFSSMSDLKYFEHSPASVSWYTYKDQQRFKQEQKRDVMLLRESHRSRTESVPIPPNSCPVGIEQHILAPDLAETYLNRRFVIQSVVLEQKRQRHFGYCDPGRLASVAERLTADSCMNAFMRGQYQEELAKIAVLDVLDQCESKVGC</sequence>
<accession>A0ABD3N7I0</accession>
<name>A0ABD3N7I0_9STRA</name>
<evidence type="ECO:0000313" key="2">
    <source>
        <dbReference type="EMBL" id="KAL3770226.1"/>
    </source>
</evidence>
<gene>
    <name evidence="2" type="ORF">ACHAWU_009166</name>
</gene>
<evidence type="ECO:0000256" key="1">
    <source>
        <dbReference type="SAM" id="MobiDB-lite"/>
    </source>
</evidence>
<protein>
    <submittedName>
        <fullName evidence="2">Uncharacterized protein</fullName>
    </submittedName>
</protein>
<dbReference type="EMBL" id="JALLBG020000044">
    <property type="protein sequence ID" value="KAL3770226.1"/>
    <property type="molecule type" value="Genomic_DNA"/>
</dbReference>
<feature type="region of interest" description="Disordered" evidence="1">
    <location>
        <begin position="14"/>
        <end position="47"/>
    </location>
</feature>
<keyword evidence="3" id="KW-1185">Reference proteome</keyword>
<organism evidence="2 3">
    <name type="scientific">Discostella pseudostelligera</name>
    <dbReference type="NCBI Taxonomy" id="259834"/>
    <lineage>
        <taxon>Eukaryota</taxon>
        <taxon>Sar</taxon>
        <taxon>Stramenopiles</taxon>
        <taxon>Ochrophyta</taxon>
        <taxon>Bacillariophyta</taxon>
        <taxon>Coscinodiscophyceae</taxon>
        <taxon>Thalassiosirophycidae</taxon>
        <taxon>Stephanodiscales</taxon>
        <taxon>Stephanodiscaceae</taxon>
        <taxon>Discostella</taxon>
    </lineage>
</organism>
<proteinExistence type="predicted"/>
<evidence type="ECO:0000313" key="3">
    <source>
        <dbReference type="Proteomes" id="UP001530293"/>
    </source>
</evidence>
<comment type="caution">
    <text evidence="2">The sequence shown here is derived from an EMBL/GenBank/DDBJ whole genome shotgun (WGS) entry which is preliminary data.</text>
</comment>